<evidence type="ECO:0000256" key="1">
    <source>
        <dbReference type="SAM" id="MobiDB-lite"/>
    </source>
</evidence>
<proteinExistence type="predicted"/>
<reference evidence="3" key="1">
    <citation type="submission" date="2023-07" db="EMBL/GenBank/DDBJ databases">
        <title>Genomic Encyclopedia of Type Strains, Phase IV (KMG-IV): sequencing the most valuable type-strain genomes for metagenomic binning, comparative biology and taxonomic classification.</title>
        <authorList>
            <person name="Goeker M."/>
        </authorList>
    </citation>
    <scope>NUCLEOTIDE SEQUENCE</scope>
    <source>
        <strain evidence="3">DSM 21202</strain>
    </source>
</reference>
<dbReference type="Pfam" id="PF10135">
    <property type="entry name" value="Rod-binding"/>
    <property type="match status" value="1"/>
</dbReference>
<sequence>MAISPPSDIVFDVVNAVDPMNYAEAVDRLRRAAGPTGTDKADFKAAFEGFSRSAPRVLNDGSASLTTRANNQVLYASQPGIEPKGAYQDFEAMVLTTFVETMMPDDTDSVFGSGTAGSVWRSMMSEKIAEQMAGAGGIGIASQLQASEARRMASLDPALAAASTGPASSMTDAAPSEPAAEASAEAEAGTEQTREFGLGDILSAAAARFGVILPGGSK</sequence>
<feature type="domain" description="Flagellar protein FlgJ N-terminal" evidence="2">
    <location>
        <begin position="105"/>
        <end position="144"/>
    </location>
</feature>
<keyword evidence="4" id="KW-1185">Reference proteome</keyword>
<accession>A0AAE3VSG5</accession>
<dbReference type="RefSeq" id="WP_306887493.1">
    <property type="nucleotide sequence ID" value="NZ_JAUSUL010000006.1"/>
</dbReference>
<organism evidence="3 4">
    <name type="scientific">Amorphus orientalis</name>
    <dbReference type="NCBI Taxonomy" id="649198"/>
    <lineage>
        <taxon>Bacteria</taxon>
        <taxon>Pseudomonadati</taxon>
        <taxon>Pseudomonadota</taxon>
        <taxon>Alphaproteobacteria</taxon>
        <taxon>Hyphomicrobiales</taxon>
        <taxon>Amorphaceae</taxon>
        <taxon>Amorphus</taxon>
    </lineage>
</organism>
<dbReference type="EMBL" id="JAUSUL010000006">
    <property type="protein sequence ID" value="MDQ0317569.1"/>
    <property type="molecule type" value="Genomic_DNA"/>
</dbReference>
<evidence type="ECO:0000259" key="2">
    <source>
        <dbReference type="Pfam" id="PF10135"/>
    </source>
</evidence>
<comment type="caution">
    <text evidence="3">The sequence shown here is derived from an EMBL/GenBank/DDBJ whole genome shotgun (WGS) entry which is preliminary data.</text>
</comment>
<dbReference type="AlphaFoldDB" id="A0AAE3VSG5"/>
<protein>
    <submittedName>
        <fullName evidence="3">Rod binding domain-containing protein</fullName>
    </submittedName>
</protein>
<dbReference type="InterPro" id="IPR019301">
    <property type="entry name" value="Flagellar_prot_FlgJ_N"/>
</dbReference>
<evidence type="ECO:0000313" key="3">
    <source>
        <dbReference type="EMBL" id="MDQ0317569.1"/>
    </source>
</evidence>
<feature type="compositionally biased region" description="Low complexity" evidence="1">
    <location>
        <begin position="173"/>
        <end position="187"/>
    </location>
</feature>
<evidence type="ECO:0000313" key="4">
    <source>
        <dbReference type="Proteomes" id="UP001229244"/>
    </source>
</evidence>
<name>A0AAE3VSG5_9HYPH</name>
<dbReference type="Proteomes" id="UP001229244">
    <property type="component" value="Unassembled WGS sequence"/>
</dbReference>
<feature type="region of interest" description="Disordered" evidence="1">
    <location>
        <begin position="157"/>
        <end position="192"/>
    </location>
</feature>
<gene>
    <name evidence="3" type="ORF">J2S73_004055</name>
</gene>